<dbReference type="CDD" id="cd01556">
    <property type="entry name" value="EPSP_synthase"/>
    <property type="match status" value="1"/>
</dbReference>
<feature type="binding site" evidence="7">
    <location>
        <position position="171"/>
    </location>
    <ligand>
        <name>phosphoenolpyruvate</name>
        <dbReference type="ChEBI" id="CHEBI:58702"/>
    </ligand>
</feature>
<accession>A0A7X3BU47</accession>
<feature type="domain" description="Enolpyruvate transferase" evidence="8">
    <location>
        <begin position="8"/>
        <end position="420"/>
    </location>
</feature>
<gene>
    <name evidence="7 9" type="primary">aroA</name>
    <name evidence="9" type="ORF">GMD11_00340</name>
    <name evidence="10" type="ORF">GMD18_00335</name>
</gene>
<feature type="binding site" evidence="7">
    <location>
        <position position="125"/>
    </location>
    <ligand>
        <name>phosphoenolpyruvate</name>
        <dbReference type="ChEBI" id="CHEBI:58702"/>
    </ligand>
</feature>
<dbReference type="GO" id="GO:0005737">
    <property type="term" value="C:cytoplasm"/>
    <property type="evidence" value="ECO:0007669"/>
    <property type="project" value="UniProtKB-SubCell"/>
</dbReference>
<feature type="binding site" evidence="7">
    <location>
        <position position="26"/>
    </location>
    <ligand>
        <name>3-phosphoshikimate</name>
        <dbReference type="ChEBI" id="CHEBI:145989"/>
    </ligand>
</feature>
<evidence type="ECO:0000256" key="4">
    <source>
        <dbReference type="ARBA" id="ARBA00022679"/>
    </source>
</evidence>
<evidence type="ECO:0000259" key="8">
    <source>
        <dbReference type="Pfam" id="PF00275"/>
    </source>
</evidence>
<reference evidence="11 12" key="1">
    <citation type="journal article" date="2019" name="Nat. Med.">
        <title>A library of human gut bacterial isolates paired with longitudinal multiomics data enables mechanistic microbiome research.</title>
        <authorList>
            <person name="Poyet M."/>
            <person name="Groussin M."/>
            <person name="Gibbons S.M."/>
            <person name="Avila-Pacheco J."/>
            <person name="Jiang X."/>
            <person name="Kearney S.M."/>
            <person name="Perrotta A.R."/>
            <person name="Berdy B."/>
            <person name="Zhao S."/>
            <person name="Lieberman T.D."/>
            <person name="Swanson P.K."/>
            <person name="Smith M."/>
            <person name="Roesemann S."/>
            <person name="Alexander J.E."/>
            <person name="Rich S.A."/>
            <person name="Livny J."/>
            <person name="Vlamakis H."/>
            <person name="Clish C."/>
            <person name="Bullock K."/>
            <person name="Deik A."/>
            <person name="Scott J."/>
            <person name="Pierce K.A."/>
            <person name="Xavier R.J."/>
            <person name="Alm E.J."/>
        </authorList>
    </citation>
    <scope>NUCLEOTIDE SEQUENCE [LARGE SCALE GENOMIC DNA]</scope>
    <source>
        <strain evidence="9 12">BIOML-A13</strain>
        <strain evidence="10 11">BIOML-A3</strain>
    </source>
</reference>
<dbReference type="UniPathway" id="UPA00053">
    <property type="reaction ID" value="UER00089"/>
</dbReference>
<keyword evidence="4 7" id="KW-0808">Transferase</keyword>
<dbReference type="InterPro" id="IPR023193">
    <property type="entry name" value="EPSP_synthase_CS"/>
</dbReference>
<feature type="binding site" evidence="7">
    <location>
        <position position="312"/>
    </location>
    <ligand>
        <name>3-phosphoshikimate</name>
        <dbReference type="ChEBI" id="CHEBI:145989"/>
    </ligand>
</feature>
<evidence type="ECO:0000313" key="10">
    <source>
        <dbReference type="EMBL" id="MTU02848.1"/>
    </source>
</evidence>
<evidence type="ECO:0000313" key="9">
    <source>
        <dbReference type="EMBL" id="MTT74717.1"/>
    </source>
</evidence>
<evidence type="ECO:0000256" key="6">
    <source>
        <dbReference type="ARBA" id="ARBA00044633"/>
    </source>
</evidence>
<feature type="binding site" evidence="7">
    <location>
        <position position="97"/>
    </location>
    <ligand>
        <name>phosphoenolpyruvate</name>
        <dbReference type="ChEBI" id="CHEBI:58702"/>
    </ligand>
</feature>
<comment type="similarity">
    <text evidence="2 7">Belongs to the EPSP synthase family.</text>
</comment>
<comment type="caution">
    <text evidence="9">The sequence shown here is derived from an EMBL/GenBank/DDBJ whole genome shotgun (WGS) entry which is preliminary data.</text>
</comment>
<feature type="binding site" evidence="7">
    <location>
        <position position="21"/>
    </location>
    <ligand>
        <name>3-phosphoshikimate</name>
        <dbReference type="ChEBI" id="CHEBI:145989"/>
    </ligand>
</feature>
<dbReference type="GO" id="GO:0009423">
    <property type="term" value="P:chorismate biosynthetic process"/>
    <property type="evidence" value="ECO:0007669"/>
    <property type="project" value="UniProtKB-UniRule"/>
</dbReference>
<dbReference type="HAMAP" id="MF_00210">
    <property type="entry name" value="EPSP_synth"/>
    <property type="match status" value="1"/>
</dbReference>
<dbReference type="NCBIfam" id="TIGR01356">
    <property type="entry name" value="aroA"/>
    <property type="match status" value="1"/>
</dbReference>
<dbReference type="Pfam" id="PF00275">
    <property type="entry name" value="EPSP_synthase"/>
    <property type="match status" value="1"/>
</dbReference>
<dbReference type="PIRSF" id="PIRSF000505">
    <property type="entry name" value="EPSPS"/>
    <property type="match status" value="1"/>
</dbReference>
<evidence type="ECO:0000256" key="7">
    <source>
        <dbReference type="HAMAP-Rule" id="MF_00210"/>
    </source>
</evidence>
<feature type="binding site" evidence="7">
    <location>
        <position position="343"/>
    </location>
    <ligand>
        <name>phosphoenolpyruvate</name>
        <dbReference type="ChEBI" id="CHEBI:58702"/>
    </ligand>
</feature>
<dbReference type="OrthoDB" id="9809920at2"/>
<dbReference type="Proteomes" id="UP000443070">
    <property type="component" value="Unassembled WGS sequence"/>
</dbReference>
<feature type="binding site" evidence="7">
    <location>
        <position position="339"/>
    </location>
    <ligand>
        <name>3-phosphoshikimate</name>
        <dbReference type="ChEBI" id="CHEBI:145989"/>
    </ligand>
</feature>
<keyword evidence="3 7" id="KW-0028">Amino-acid biosynthesis</keyword>
<feature type="binding site" evidence="7">
    <location>
        <position position="22"/>
    </location>
    <ligand>
        <name>3-phosphoshikimate</name>
        <dbReference type="ChEBI" id="CHEBI:145989"/>
    </ligand>
</feature>
<dbReference type="Gene3D" id="3.65.10.10">
    <property type="entry name" value="Enolpyruvate transferase domain"/>
    <property type="match status" value="2"/>
</dbReference>
<feature type="binding site" evidence="7">
    <location>
        <position position="197"/>
    </location>
    <ligand>
        <name>3-phosphoshikimate</name>
        <dbReference type="ChEBI" id="CHEBI:145989"/>
    </ligand>
</feature>
<evidence type="ECO:0000313" key="11">
    <source>
        <dbReference type="Proteomes" id="UP000443070"/>
    </source>
</evidence>
<dbReference type="GO" id="GO:0008652">
    <property type="term" value="P:amino acid biosynthetic process"/>
    <property type="evidence" value="ECO:0007669"/>
    <property type="project" value="UniProtKB-KW"/>
</dbReference>
<comment type="function">
    <text evidence="7">Catalyzes the transfer of the enolpyruvyl moiety of phosphoenolpyruvate (PEP) to the 5-hydroxyl of shikimate-3-phosphate (S3P) to produce enolpyruvyl shikimate-3-phosphate and inorganic phosphate.</text>
</comment>
<keyword evidence="5 7" id="KW-0057">Aromatic amino acid biosynthesis</keyword>
<dbReference type="InterPro" id="IPR001986">
    <property type="entry name" value="Enolpyruvate_Tfrase_dom"/>
</dbReference>
<feature type="binding site" evidence="7">
    <location>
        <position position="171"/>
    </location>
    <ligand>
        <name>3-phosphoshikimate</name>
        <dbReference type="ChEBI" id="CHEBI:145989"/>
    </ligand>
</feature>
<feature type="binding site" evidence="7">
    <location>
        <position position="170"/>
    </location>
    <ligand>
        <name>3-phosphoshikimate</name>
        <dbReference type="ChEBI" id="CHEBI:145989"/>
    </ligand>
</feature>
<evidence type="ECO:0000313" key="12">
    <source>
        <dbReference type="Proteomes" id="UP000484547"/>
    </source>
</evidence>
<dbReference type="SUPFAM" id="SSF55205">
    <property type="entry name" value="EPT/RTPC-like"/>
    <property type="match status" value="1"/>
</dbReference>
<evidence type="ECO:0000256" key="2">
    <source>
        <dbReference type="ARBA" id="ARBA00009948"/>
    </source>
</evidence>
<feature type="binding site" evidence="7">
    <location>
        <position position="386"/>
    </location>
    <ligand>
        <name>phosphoenolpyruvate</name>
        <dbReference type="ChEBI" id="CHEBI:58702"/>
    </ligand>
</feature>
<dbReference type="EMBL" id="WNBM01000001">
    <property type="protein sequence ID" value="MTT74717.1"/>
    <property type="molecule type" value="Genomic_DNA"/>
</dbReference>
<dbReference type="PANTHER" id="PTHR21090">
    <property type="entry name" value="AROM/DEHYDROQUINATE SYNTHASE"/>
    <property type="match status" value="1"/>
</dbReference>
<dbReference type="InterPro" id="IPR036968">
    <property type="entry name" value="Enolpyruvate_Tfrase_sf"/>
</dbReference>
<keyword evidence="11" id="KW-1185">Reference proteome</keyword>
<organism evidence="9 12">
    <name type="scientific">Phascolarctobacterium faecium</name>
    <dbReference type="NCBI Taxonomy" id="33025"/>
    <lineage>
        <taxon>Bacteria</taxon>
        <taxon>Bacillati</taxon>
        <taxon>Bacillota</taxon>
        <taxon>Negativicutes</taxon>
        <taxon>Acidaminococcales</taxon>
        <taxon>Acidaminococcaceae</taxon>
        <taxon>Phascolarctobacterium</taxon>
    </lineage>
</organism>
<dbReference type="AlphaFoldDB" id="A0A7X3BU47"/>
<sequence>MTTLKITPAKLNGSVCVPSSKSMGHREIICAGLSAGTSIVDNISMSDDMEATLRCLTALGIGFQKVPSERSGRTALAINGSGNVRVSQSTVDCGESGSTLRFMIPLGALCGEPLTFTGHGKLVTRPLQAYYDIFDRQGLSYTTASNGYLPLTVNGVLKSGDYELPGNVSSQFISGLLFALPLLAGDSVLKITSALESQSYVDLTLSCLAKYGIVIEHENYYKYHIGGGQKYRCGRNMVEGDWSQAAFWLVAGTLGRQITCTGLNRDSLQGDMVVTDIINRMGGKITCDAEGNHTASSASTNGVVIDAADCPDIIPVLTVLAAVSEGTTEIINAGRLRIKECDRLAAMTSELNKLGAAVTELSDGLIIKGRPEGLQGGCVDSWNDHRIAMSLAVASLVCKKAVIISGSECVQKSYPEFWQDFTALGGMIKTVGTGESI</sequence>
<comment type="catalytic activity">
    <reaction evidence="6">
        <text>3-phosphoshikimate + phosphoenolpyruvate = 5-O-(1-carboxyvinyl)-3-phosphoshikimate + phosphate</text>
        <dbReference type="Rhea" id="RHEA:21256"/>
        <dbReference type="ChEBI" id="CHEBI:43474"/>
        <dbReference type="ChEBI" id="CHEBI:57701"/>
        <dbReference type="ChEBI" id="CHEBI:58702"/>
        <dbReference type="ChEBI" id="CHEBI:145989"/>
        <dbReference type="EC" id="2.5.1.19"/>
    </reaction>
    <physiologicalReaction direction="left-to-right" evidence="6">
        <dbReference type="Rhea" id="RHEA:21257"/>
    </physiologicalReaction>
</comment>
<evidence type="ECO:0000256" key="3">
    <source>
        <dbReference type="ARBA" id="ARBA00022605"/>
    </source>
</evidence>
<comment type="caution">
    <text evidence="7">Lacks conserved residue(s) required for the propagation of feature annotation.</text>
</comment>
<proteinExistence type="inferred from homology"/>
<dbReference type="Proteomes" id="UP000484547">
    <property type="component" value="Unassembled WGS sequence"/>
</dbReference>
<dbReference type="RefSeq" id="WP_155163406.1">
    <property type="nucleotide sequence ID" value="NZ_DBGAXN010000213.1"/>
</dbReference>
<dbReference type="GO" id="GO:0009073">
    <property type="term" value="P:aromatic amino acid family biosynthetic process"/>
    <property type="evidence" value="ECO:0007669"/>
    <property type="project" value="UniProtKB-KW"/>
</dbReference>
<protein>
    <recommendedName>
        <fullName evidence="7">3-phosphoshikimate 1-carboxyvinyltransferase</fullName>
        <ecNumber evidence="7">2.5.1.19</ecNumber>
    </recommendedName>
    <alternativeName>
        <fullName evidence="7">5-enolpyruvylshikimate-3-phosphate synthase</fullName>
        <shortName evidence="7">EPSP synthase</shortName>
        <shortName evidence="7">EPSPS</shortName>
    </alternativeName>
</protein>
<feature type="binding site" evidence="7">
    <location>
        <position position="21"/>
    </location>
    <ligand>
        <name>phosphoenolpyruvate</name>
        <dbReference type="ChEBI" id="CHEBI:58702"/>
    </ligand>
</feature>
<comment type="subcellular location">
    <subcellularLocation>
        <location evidence="7">Cytoplasm</location>
    </subcellularLocation>
</comment>
<comment type="subunit">
    <text evidence="7">Monomer.</text>
</comment>
<dbReference type="EMBL" id="WNBW01000001">
    <property type="protein sequence ID" value="MTU02848.1"/>
    <property type="molecule type" value="Genomic_DNA"/>
</dbReference>
<dbReference type="InterPro" id="IPR006264">
    <property type="entry name" value="EPSP_synthase"/>
</dbReference>
<dbReference type="PANTHER" id="PTHR21090:SF5">
    <property type="entry name" value="PENTAFUNCTIONAL AROM POLYPEPTIDE"/>
    <property type="match status" value="1"/>
</dbReference>
<dbReference type="InterPro" id="IPR013792">
    <property type="entry name" value="RNA3'P_cycl/enolpyr_Trfase_a/b"/>
</dbReference>
<evidence type="ECO:0000256" key="1">
    <source>
        <dbReference type="ARBA" id="ARBA00004811"/>
    </source>
</evidence>
<dbReference type="PROSITE" id="PS00885">
    <property type="entry name" value="EPSP_SYNTHASE_2"/>
    <property type="match status" value="1"/>
</dbReference>
<dbReference type="GO" id="GO:0003866">
    <property type="term" value="F:3-phosphoshikimate 1-carboxyvinyltransferase activity"/>
    <property type="evidence" value="ECO:0007669"/>
    <property type="project" value="UniProtKB-UniRule"/>
</dbReference>
<feature type="active site" description="Proton acceptor" evidence="7">
    <location>
        <position position="312"/>
    </location>
</feature>
<comment type="pathway">
    <text evidence="1 7">Metabolic intermediate biosynthesis; chorismate biosynthesis; chorismate from D-erythrose 4-phosphate and phosphoenolpyruvate: step 6/7.</text>
</comment>
<name>A0A7X3BU47_9FIRM</name>
<feature type="binding site" evidence="7">
    <location>
        <position position="412"/>
    </location>
    <ligand>
        <name>phosphoenolpyruvate</name>
        <dbReference type="ChEBI" id="CHEBI:58702"/>
    </ligand>
</feature>
<feature type="binding site" evidence="7">
    <location>
        <position position="169"/>
    </location>
    <ligand>
        <name>3-phosphoshikimate</name>
        <dbReference type="ChEBI" id="CHEBI:145989"/>
    </ligand>
</feature>
<evidence type="ECO:0000256" key="5">
    <source>
        <dbReference type="ARBA" id="ARBA00023141"/>
    </source>
</evidence>
<keyword evidence="7" id="KW-0963">Cytoplasm</keyword>
<dbReference type="EC" id="2.5.1.19" evidence="7"/>